<feature type="transmembrane region" description="Helical" evidence="1">
    <location>
        <begin position="42"/>
        <end position="60"/>
    </location>
</feature>
<dbReference type="STRING" id="1341695.BBOMB_0572"/>
<comment type="caution">
    <text evidence="2">The sequence shown here is derived from an EMBL/GenBank/DDBJ whole genome shotgun (WGS) entry which is preliminary data.</text>
</comment>
<dbReference type="RefSeq" id="WP_044086955.1">
    <property type="nucleotide sequence ID" value="NZ_ATLK01000001.1"/>
</dbReference>
<keyword evidence="1" id="KW-0812">Transmembrane</keyword>
<dbReference type="Proteomes" id="UP000028730">
    <property type="component" value="Unassembled WGS sequence"/>
</dbReference>
<accession>A0A080N2K6</accession>
<dbReference type="eggNOG" id="ENOG5031P9H">
    <property type="taxonomic scope" value="Bacteria"/>
</dbReference>
<organism evidence="2 3">
    <name type="scientific">Bifidobacterium bombi DSM 19703</name>
    <dbReference type="NCBI Taxonomy" id="1341695"/>
    <lineage>
        <taxon>Bacteria</taxon>
        <taxon>Bacillati</taxon>
        <taxon>Actinomycetota</taxon>
        <taxon>Actinomycetes</taxon>
        <taxon>Bifidobacteriales</taxon>
        <taxon>Bifidobacteriaceae</taxon>
        <taxon>Bifidobacterium</taxon>
    </lineage>
</organism>
<reference evidence="2 3" key="1">
    <citation type="journal article" date="2014" name="Appl. Environ. Microbiol.">
        <title>Genomic encyclopedia of type strains of the genus Bifidobacterium.</title>
        <authorList>
            <person name="Milani C."/>
            <person name="Lugli G.A."/>
            <person name="Duranti S."/>
            <person name="Turroni F."/>
            <person name="Bottacini F."/>
            <person name="Mangifesta M."/>
            <person name="Sanchez B."/>
            <person name="Viappiani A."/>
            <person name="Mancabelli L."/>
            <person name="Taminiau B."/>
            <person name="Delcenserie V."/>
            <person name="Barrangou R."/>
            <person name="Margolles A."/>
            <person name="van Sinderen D."/>
            <person name="Ventura M."/>
        </authorList>
    </citation>
    <scope>NUCLEOTIDE SEQUENCE [LARGE SCALE GENOMIC DNA]</scope>
    <source>
        <strain evidence="2 3">DSM 19703</strain>
    </source>
</reference>
<dbReference type="EMBL" id="ATLK01000001">
    <property type="protein sequence ID" value="KFF31233.1"/>
    <property type="molecule type" value="Genomic_DNA"/>
</dbReference>
<feature type="transmembrane region" description="Helical" evidence="1">
    <location>
        <begin position="72"/>
        <end position="92"/>
    </location>
</feature>
<evidence type="ECO:0000313" key="3">
    <source>
        <dbReference type="Proteomes" id="UP000028730"/>
    </source>
</evidence>
<dbReference type="OrthoDB" id="3239627at2"/>
<feature type="transmembrane region" description="Helical" evidence="1">
    <location>
        <begin position="18"/>
        <end position="36"/>
    </location>
</feature>
<gene>
    <name evidence="2" type="ORF">BBOMB_0572</name>
</gene>
<evidence type="ECO:0000256" key="1">
    <source>
        <dbReference type="SAM" id="Phobius"/>
    </source>
</evidence>
<name>A0A080N2K6_9BIFI</name>
<proteinExistence type="predicted"/>
<evidence type="ECO:0008006" key="4">
    <source>
        <dbReference type="Google" id="ProtNLM"/>
    </source>
</evidence>
<dbReference type="AlphaFoldDB" id="A0A080N2K6"/>
<sequence length="96" mass="10313">MGTRKHPHVSEENEGRPAFEWVVAVCVVVAAVVAFLGHTALATALLAAVSILTGLIRLVLRSRSPWKVRSVSFDVFISIALGIGLLVTYASIELML</sequence>
<keyword evidence="3" id="KW-1185">Reference proteome</keyword>
<keyword evidence="1" id="KW-0472">Membrane</keyword>
<keyword evidence="1" id="KW-1133">Transmembrane helix</keyword>
<evidence type="ECO:0000313" key="2">
    <source>
        <dbReference type="EMBL" id="KFF31233.1"/>
    </source>
</evidence>
<protein>
    <recommendedName>
        <fullName evidence="4">Rod shape-determining protein RodA</fullName>
    </recommendedName>
</protein>